<name>A0ACC1YLR5_MELAZ</name>
<dbReference type="EMBL" id="CM051395">
    <property type="protein sequence ID" value="KAJ4724366.1"/>
    <property type="molecule type" value="Genomic_DNA"/>
</dbReference>
<keyword evidence="2" id="KW-1185">Reference proteome</keyword>
<sequence length="122" mass="13251">KVFSSLRIKKKKMSSKICVVILIIVGLFASDKQVSGQFCGFDVAGLKTQCLKFVGKSGPPETPSKDCCEVVRKIDVKCGCDFLTEDIVRELSKEISIEKAEFVAKSCGLKLPPGTKCAGLKF</sequence>
<evidence type="ECO:0000313" key="2">
    <source>
        <dbReference type="Proteomes" id="UP001164539"/>
    </source>
</evidence>
<dbReference type="Proteomes" id="UP001164539">
    <property type="component" value="Chromosome 2"/>
</dbReference>
<keyword evidence="1" id="KW-0646">Protease inhibitor</keyword>
<comment type="caution">
    <text evidence="1">The sequence shown here is derived from an EMBL/GenBank/DDBJ whole genome shotgun (WGS) entry which is preliminary data.</text>
</comment>
<protein>
    <submittedName>
        <fullName evidence="1">Protease inhibitor/seed storage/lipid transfer family protein</fullName>
    </submittedName>
</protein>
<accession>A0ACC1YLR5</accession>
<organism evidence="1 2">
    <name type="scientific">Melia azedarach</name>
    <name type="common">Chinaberry tree</name>
    <dbReference type="NCBI Taxonomy" id="155640"/>
    <lineage>
        <taxon>Eukaryota</taxon>
        <taxon>Viridiplantae</taxon>
        <taxon>Streptophyta</taxon>
        <taxon>Embryophyta</taxon>
        <taxon>Tracheophyta</taxon>
        <taxon>Spermatophyta</taxon>
        <taxon>Magnoliopsida</taxon>
        <taxon>eudicotyledons</taxon>
        <taxon>Gunneridae</taxon>
        <taxon>Pentapetalae</taxon>
        <taxon>rosids</taxon>
        <taxon>malvids</taxon>
        <taxon>Sapindales</taxon>
        <taxon>Meliaceae</taxon>
        <taxon>Melia</taxon>
    </lineage>
</organism>
<reference evidence="1 2" key="1">
    <citation type="journal article" date="2023" name="Science">
        <title>Complex scaffold remodeling in plant triterpene biosynthesis.</title>
        <authorList>
            <person name="De La Pena R."/>
            <person name="Hodgson H."/>
            <person name="Liu J.C."/>
            <person name="Stephenson M.J."/>
            <person name="Martin A.C."/>
            <person name="Owen C."/>
            <person name="Harkess A."/>
            <person name="Leebens-Mack J."/>
            <person name="Jimenez L.E."/>
            <person name="Osbourn A."/>
            <person name="Sattely E.S."/>
        </authorList>
    </citation>
    <scope>NUCLEOTIDE SEQUENCE [LARGE SCALE GENOMIC DNA]</scope>
    <source>
        <strain evidence="2">cv. JPN11</strain>
        <tissue evidence="1">Leaf</tissue>
    </source>
</reference>
<gene>
    <name evidence="1" type="ORF">OWV82_003367</name>
</gene>
<proteinExistence type="predicted"/>
<feature type="non-terminal residue" evidence="1">
    <location>
        <position position="1"/>
    </location>
</feature>
<evidence type="ECO:0000313" key="1">
    <source>
        <dbReference type="EMBL" id="KAJ4724366.1"/>
    </source>
</evidence>